<organism evidence="2 3">
    <name type="scientific">Brassica cretica</name>
    <name type="common">Mustard</name>
    <dbReference type="NCBI Taxonomy" id="69181"/>
    <lineage>
        <taxon>Eukaryota</taxon>
        <taxon>Viridiplantae</taxon>
        <taxon>Streptophyta</taxon>
        <taxon>Embryophyta</taxon>
        <taxon>Tracheophyta</taxon>
        <taxon>Spermatophyta</taxon>
        <taxon>Magnoliopsida</taxon>
        <taxon>eudicotyledons</taxon>
        <taxon>Gunneridae</taxon>
        <taxon>Pentapetalae</taxon>
        <taxon>rosids</taxon>
        <taxon>malvids</taxon>
        <taxon>Brassicales</taxon>
        <taxon>Brassicaceae</taxon>
        <taxon>Brassiceae</taxon>
        <taxon>Brassica</taxon>
    </lineage>
</organism>
<proteinExistence type="predicted"/>
<reference evidence="2" key="1">
    <citation type="submission" date="2019-12" db="EMBL/GenBank/DDBJ databases">
        <title>Genome sequencing and annotation of Brassica cretica.</title>
        <authorList>
            <person name="Studholme D.J."/>
            <person name="Sarris P."/>
        </authorList>
    </citation>
    <scope>NUCLEOTIDE SEQUENCE</scope>
    <source>
        <strain evidence="2">PFS-109/04</strain>
        <tissue evidence="2">Leaf</tissue>
    </source>
</reference>
<evidence type="ECO:0000313" key="2">
    <source>
        <dbReference type="EMBL" id="KAF3524446.1"/>
    </source>
</evidence>
<dbReference type="EMBL" id="QGKX02001347">
    <property type="protein sequence ID" value="KAF3524446.1"/>
    <property type="molecule type" value="Genomic_DNA"/>
</dbReference>
<comment type="caution">
    <text evidence="2">The sequence shown here is derived from an EMBL/GenBank/DDBJ whole genome shotgun (WGS) entry which is preliminary data.</text>
</comment>
<sequence>MNSFKQGHPDAEIADTGVLPSEQEGPRNKTDISQFLLDKGNIVGLGLKGLSCFPNLRQGSSLRG</sequence>
<gene>
    <name evidence="2" type="ORF">F2Q69_00048115</name>
</gene>
<name>A0A8S9Q185_BRACR</name>
<feature type="region of interest" description="Disordered" evidence="1">
    <location>
        <begin position="1"/>
        <end position="31"/>
    </location>
</feature>
<dbReference type="Proteomes" id="UP000712600">
    <property type="component" value="Unassembled WGS sequence"/>
</dbReference>
<evidence type="ECO:0000313" key="3">
    <source>
        <dbReference type="Proteomes" id="UP000712600"/>
    </source>
</evidence>
<evidence type="ECO:0000256" key="1">
    <source>
        <dbReference type="SAM" id="MobiDB-lite"/>
    </source>
</evidence>
<dbReference type="AlphaFoldDB" id="A0A8S9Q185"/>
<accession>A0A8S9Q185</accession>
<protein>
    <submittedName>
        <fullName evidence="2">Uncharacterized protein</fullName>
    </submittedName>
</protein>